<comment type="caution">
    <text evidence="2">The sequence shown here is derived from an EMBL/GenBank/DDBJ whole genome shotgun (WGS) entry which is preliminary data.</text>
</comment>
<name>A0A3N6MI50_NATCH</name>
<proteinExistence type="predicted"/>
<protein>
    <submittedName>
        <fullName evidence="2">Uncharacterized protein</fullName>
    </submittedName>
</protein>
<accession>A0A3N6MI50</accession>
<dbReference type="AlphaFoldDB" id="A0A3N6MI50"/>
<evidence type="ECO:0000256" key="1">
    <source>
        <dbReference type="SAM" id="MobiDB-lite"/>
    </source>
</evidence>
<dbReference type="EMBL" id="REFZ01000069">
    <property type="protein sequence ID" value="RQG93706.1"/>
    <property type="molecule type" value="Genomic_DNA"/>
</dbReference>
<reference evidence="2 3" key="1">
    <citation type="submission" date="2018-10" db="EMBL/GenBank/DDBJ databases">
        <title>Natrarchaeobius chitinivorans gen. nov., sp. nov., and Natrarchaeobius haloalkaliphilus sp. nov., alkaliphilic, chitin-utilizing haloarchaea from hypersaline alkaline lakes.</title>
        <authorList>
            <person name="Sorokin D.Y."/>
            <person name="Elcheninov A.G."/>
            <person name="Kostrikina N.A."/>
            <person name="Bale N.J."/>
            <person name="Sinninghe Damste J.S."/>
            <person name="Khijniak T.V."/>
            <person name="Kublanov I.V."/>
            <person name="Toshchakov S.V."/>
        </authorList>
    </citation>
    <scope>NUCLEOTIDE SEQUENCE [LARGE SCALE GENOMIC DNA]</scope>
    <source>
        <strain evidence="2 3">AArcht7</strain>
    </source>
</reference>
<evidence type="ECO:0000313" key="3">
    <source>
        <dbReference type="Proteomes" id="UP000281431"/>
    </source>
</evidence>
<feature type="region of interest" description="Disordered" evidence="1">
    <location>
        <begin position="1"/>
        <end position="21"/>
    </location>
</feature>
<sequence>MYRDMDHVCRRAEQQEREGAREMRRLAEARAVAGPEHVEGTDGSEILVADGGEDVTEDGEDLEPLDVGDYVVPDGRDATTVVMCCSDRTAGEYFVERIDETVAEYNECDPDERVYEVVFANRTDKDLADCKRYPYPRSALTLEERLHGRGDENGGDE</sequence>
<evidence type="ECO:0000313" key="2">
    <source>
        <dbReference type="EMBL" id="RQG93706.1"/>
    </source>
</evidence>
<gene>
    <name evidence="2" type="ORF">EA472_22480</name>
</gene>
<organism evidence="2 3">
    <name type="scientific">Natrarchaeobius chitinivorans</name>
    <dbReference type="NCBI Taxonomy" id="1679083"/>
    <lineage>
        <taxon>Archaea</taxon>
        <taxon>Methanobacteriati</taxon>
        <taxon>Methanobacteriota</taxon>
        <taxon>Stenosarchaea group</taxon>
        <taxon>Halobacteria</taxon>
        <taxon>Halobacteriales</taxon>
        <taxon>Natrialbaceae</taxon>
        <taxon>Natrarchaeobius</taxon>
    </lineage>
</organism>
<dbReference type="Proteomes" id="UP000281431">
    <property type="component" value="Unassembled WGS sequence"/>
</dbReference>
<keyword evidence="3" id="KW-1185">Reference proteome</keyword>